<reference evidence="1" key="1">
    <citation type="submission" date="2024-10" db="EMBL/GenBank/DDBJ databases">
        <authorList>
            <person name="Lesea H.P."/>
            <person name="Kuehl J.V."/>
            <person name="Chandonia J.-M."/>
        </authorList>
    </citation>
    <scope>NUCLEOTIDE SEQUENCE</scope>
    <source>
        <strain evidence="1">FW102-FHT14D07</strain>
    </source>
</reference>
<name>A0AB74UZ84_9GAMM</name>
<accession>A0AB74UZ84</accession>
<protein>
    <recommendedName>
        <fullName evidence="2">DUF2188 domain-containing protein</fullName>
    </recommendedName>
</protein>
<sequence length="86" mass="9513">MLTISLRCSGYGWSVCRHDAALFSQLPLRQAIELARTVARDEHRRSRQPVRVEMAGARGHVVLARFAKAVDGRGMHPALDTRCTGA</sequence>
<dbReference type="AlphaFoldDB" id="A0AB74UZ84"/>
<proteinExistence type="predicted"/>
<evidence type="ECO:0008006" key="2">
    <source>
        <dbReference type="Google" id="ProtNLM"/>
    </source>
</evidence>
<evidence type="ECO:0000313" key="1">
    <source>
        <dbReference type="EMBL" id="XIA20007.1"/>
    </source>
</evidence>
<dbReference type="EMBL" id="CP170721">
    <property type="protein sequence ID" value="XIA20007.1"/>
    <property type="molecule type" value="Genomic_DNA"/>
</dbReference>
<gene>
    <name evidence="1" type="ORF">ACFYG5_07770</name>
</gene>
<dbReference type="RefSeq" id="WP_395118301.1">
    <property type="nucleotide sequence ID" value="NZ_CP170721.1"/>
</dbReference>
<organism evidence="1">
    <name type="scientific">Rhodanobacter sp. FW102-FHT14D07</name>
    <dbReference type="NCBI Taxonomy" id="3351462"/>
    <lineage>
        <taxon>Bacteria</taxon>
        <taxon>Pseudomonadati</taxon>
        <taxon>Pseudomonadota</taxon>
        <taxon>Gammaproteobacteria</taxon>
        <taxon>Lysobacterales</taxon>
        <taxon>Rhodanobacteraceae</taxon>
        <taxon>Rhodanobacter</taxon>
    </lineage>
</organism>